<dbReference type="EMBL" id="CP092621">
    <property type="protein sequence ID" value="UMM16994.1"/>
    <property type="molecule type" value="Genomic_DNA"/>
</dbReference>
<organism evidence="2 3">
    <name type="scientific">Caenorhabditis briggsae</name>
    <dbReference type="NCBI Taxonomy" id="6238"/>
    <lineage>
        <taxon>Eukaryota</taxon>
        <taxon>Metazoa</taxon>
        <taxon>Ecdysozoa</taxon>
        <taxon>Nematoda</taxon>
        <taxon>Chromadorea</taxon>
        <taxon>Rhabditida</taxon>
        <taxon>Rhabditina</taxon>
        <taxon>Rhabditomorpha</taxon>
        <taxon>Rhabditoidea</taxon>
        <taxon>Rhabditidae</taxon>
        <taxon>Peloderinae</taxon>
        <taxon>Caenorhabditis</taxon>
    </lineage>
</organism>
<proteinExistence type="predicted"/>
<name>A0AAE9J734_CAEBR</name>
<dbReference type="Proteomes" id="UP000829354">
    <property type="component" value="Chromosome II"/>
</dbReference>
<keyword evidence="1" id="KW-0732">Signal</keyword>
<feature type="chain" id="PRO_5042222527" description="DOMON domain-containing protein" evidence="1">
    <location>
        <begin position="30"/>
        <end position="241"/>
    </location>
</feature>
<accession>A0AAE9J734</accession>
<reference evidence="2 3" key="1">
    <citation type="submission" date="2022-04" db="EMBL/GenBank/DDBJ databases">
        <title>Chromosome-level reference genomes for two strains of Caenorhabditis briggsae: an improved platform for comparative genomics.</title>
        <authorList>
            <person name="Stevens L."/>
            <person name="Andersen E."/>
        </authorList>
    </citation>
    <scope>NUCLEOTIDE SEQUENCE [LARGE SCALE GENOMIC DNA]</scope>
    <source>
        <strain evidence="2">VX34</strain>
        <tissue evidence="2">Whole-organism</tissue>
    </source>
</reference>
<evidence type="ECO:0008006" key="4">
    <source>
        <dbReference type="Google" id="ProtNLM"/>
    </source>
</evidence>
<sequence length="241" mass="27039">MWQRNTGIQHSDMLFKLAILSSLLALVASRTHLTDCLDENKYCVGLPRGCVGTACIVAFSSVSNGTHTDIEIFGNDILDKTWLAIAYSADKQMKDDFVVFCIRDDKGTDINDIEEMGGLAYNGYHSNEMIGTVKNMKKDGSDKYGFRMEMVEYEKEEKTLYCKMTHRVEPVIDHFNMTKVEILMSKGVFIKGSLTYHGKTRNNVGIVDLSGEKKHKKKNSASDSLVLLSSAITFIAAKMFF</sequence>
<dbReference type="AlphaFoldDB" id="A0AAE9J734"/>
<keyword evidence="3" id="KW-1185">Reference proteome</keyword>
<gene>
    <name evidence="2" type="ORF">L5515_013768</name>
</gene>
<feature type="signal peptide" evidence="1">
    <location>
        <begin position="1"/>
        <end position="29"/>
    </location>
</feature>
<evidence type="ECO:0000313" key="3">
    <source>
        <dbReference type="Proteomes" id="UP000829354"/>
    </source>
</evidence>
<protein>
    <recommendedName>
        <fullName evidence="4">DOMON domain-containing protein</fullName>
    </recommendedName>
</protein>
<evidence type="ECO:0000256" key="1">
    <source>
        <dbReference type="SAM" id="SignalP"/>
    </source>
</evidence>
<evidence type="ECO:0000313" key="2">
    <source>
        <dbReference type="EMBL" id="UMM16994.1"/>
    </source>
</evidence>